<evidence type="ECO:0000256" key="14">
    <source>
        <dbReference type="ARBA" id="ARBA00034036"/>
    </source>
</evidence>
<dbReference type="FunFam" id="2.70.150.10:FF:000021">
    <property type="entry name" value="Phospholipid-transporting ATPase"/>
    <property type="match status" value="1"/>
</dbReference>
<evidence type="ECO:0000313" key="24">
    <source>
        <dbReference type="Ensembl" id="ENSCCNP00000014843.1"/>
    </source>
</evidence>
<keyword evidence="7" id="KW-0479">Metal-binding</keyword>
<comment type="catalytic activity">
    <reaction evidence="16">
        <text>a 1,2-diacyl-sn-glycero-3-phosphoethanolamine(in) + ATP + H2O = a 1,2-diacyl-sn-glycero-3-phosphoethanolamine(out) + ADP + phosphate + H(+)</text>
        <dbReference type="Rhea" id="RHEA:36439"/>
        <dbReference type="ChEBI" id="CHEBI:15377"/>
        <dbReference type="ChEBI" id="CHEBI:15378"/>
        <dbReference type="ChEBI" id="CHEBI:30616"/>
        <dbReference type="ChEBI" id="CHEBI:43474"/>
        <dbReference type="ChEBI" id="CHEBI:64612"/>
        <dbReference type="ChEBI" id="CHEBI:456216"/>
    </reaction>
    <physiologicalReaction direction="left-to-right" evidence="16">
        <dbReference type="Rhea" id="RHEA:36440"/>
    </physiologicalReaction>
</comment>
<dbReference type="SUPFAM" id="SSF56784">
    <property type="entry name" value="HAD-like"/>
    <property type="match status" value="1"/>
</dbReference>
<dbReference type="PANTHER" id="PTHR24092">
    <property type="entry name" value="PROBABLE PHOSPHOLIPID-TRANSPORTING ATPASE"/>
    <property type="match status" value="1"/>
</dbReference>
<dbReference type="AlphaFoldDB" id="A0A8C0WRB4"/>
<dbReference type="GO" id="GO:0005802">
    <property type="term" value="C:trans-Golgi network"/>
    <property type="evidence" value="ECO:0007669"/>
    <property type="project" value="TreeGrafter"/>
</dbReference>
<dbReference type="PROSITE" id="PS00154">
    <property type="entry name" value="ATPASE_E1_E2"/>
    <property type="match status" value="1"/>
</dbReference>
<dbReference type="EC" id="7.6.2.1" evidence="4"/>
<keyword evidence="9" id="KW-0067">ATP-binding</keyword>
<dbReference type="Pfam" id="PF13246">
    <property type="entry name" value="Cation_ATPase"/>
    <property type="match status" value="1"/>
</dbReference>
<dbReference type="InterPro" id="IPR023298">
    <property type="entry name" value="ATPase_P-typ_TM_dom_sf"/>
</dbReference>
<keyword evidence="8" id="KW-0547">Nucleotide-binding</keyword>
<keyword evidence="5" id="KW-1003">Cell membrane</keyword>
<dbReference type="FunFam" id="3.40.1110.10:FF:000010">
    <property type="entry name" value="Phospholipid-transporting ATPase"/>
    <property type="match status" value="1"/>
</dbReference>
<dbReference type="GO" id="GO:0048666">
    <property type="term" value="P:neuron development"/>
    <property type="evidence" value="ECO:0007669"/>
    <property type="project" value="TreeGrafter"/>
</dbReference>
<evidence type="ECO:0000256" key="4">
    <source>
        <dbReference type="ARBA" id="ARBA00012189"/>
    </source>
</evidence>
<evidence type="ECO:0000256" key="12">
    <source>
        <dbReference type="ARBA" id="ARBA00022989"/>
    </source>
</evidence>
<evidence type="ECO:0000256" key="9">
    <source>
        <dbReference type="ARBA" id="ARBA00022840"/>
    </source>
</evidence>
<dbReference type="SUPFAM" id="SSF81660">
    <property type="entry name" value="Metal cation-transporting ATPase, ATP-binding domain N"/>
    <property type="match status" value="1"/>
</dbReference>
<keyword evidence="13 23" id="KW-0472">Membrane</keyword>
<dbReference type="InterPro" id="IPR023214">
    <property type="entry name" value="HAD_sf"/>
</dbReference>
<keyword evidence="11" id="KW-1278">Translocase</keyword>
<evidence type="ECO:0000256" key="20">
    <source>
        <dbReference type="ARBA" id="ARBA00069687"/>
    </source>
</evidence>
<dbReference type="GO" id="GO:0045332">
    <property type="term" value="P:phospholipid translocation"/>
    <property type="evidence" value="ECO:0007669"/>
    <property type="project" value="TreeGrafter"/>
</dbReference>
<evidence type="ECO:0000256" key="7">
    <source>
        <dbReference type="ARBA" id="ARBA00022723"/>
    </source>
</evidence>
<keyword evidence="10" id="KW-0460">Magnesium</keyword>
<evidence type="ECO:0000256" key="13">
    <source>
        <dbReference type="ARBA" id="ARBA00023136"/>
    </source>
</evidence>
<dbReference type="Gene3D" id="3.40.1110.10">
    <property type="entry name" value="Calcium-transporting ATPase, cytoplasmic domain N"/>
    <property type="match status" value="1"/>
</dbReference>
<evidence type="ECO:0000256" key="10">
    <source>
        <dbReference type="ARBA" id="ARBA00022842"/>
    </source>
</evidence>
<feature type="transmembrane region" description="Helical" evidence="23">
    <location>
        <begin position="199"/>
        <end position="222"/>
    </location>
</feature>
<dbReference type="GO" id="GO:0005886">
    <property type="term" value="C:plasma membrane"/>
    <property type="evidence" value="ECO:0007669"/>
    <property type="project" value="UniProtKB-SubCell"/>
</dbReference>
<comment type="catalytic activity">
    <reaction evidence="14">
        <text>ATP + H2O + phospholipidSide 1 = ADP + phosphate + phospholipidSide 2.</text>
        <dbReference type="EC" id="7.6.2.1"/>
    </reaction>
</comment>
<dbReference type="PANTHER" id="PTHR24092:SF98">
    <property type="entry name" value="PHOSPHOLIPID-TRANSPORTING ATPASE IB"/>
    <property type="match status" value="1"/>
</dbReference>
<evidence type="ECO:0000256" key="3">
    <source>
        <dbReference type="ARBA" id="ARBA00008109"/>
    </source>
</evidence>
<evidence type="ECO:0000256" key="5">
    <source>
        <dbReference type="ARBA" id="ARBA00022475"/>
    </source>
</evidence>
<dbReference type="Ensembl" id="ENSCCNT00000019443.1">
    <property type="protein sequence ID" value="ENSCCNP00000014843.1"/>
    <property type="gene ID" value="ENSCCNG00000015307.1"/>
</dbReference>
<evidence type="ECO:0000256" key="15">
    <source>
        <dbReference type="ARBA" id="ARBA00051303"/>
    </source>
</evidence>
<comment type="subunit">
    <text evidence="19">Component of a P4-ATPase flippase complex which consists of a catalytic alpha subunit and an accessory beta subunit. Interacts with TMEM30A to form a flippase complex.</text>
</comment>
<evidence type="ECO:0000256" key="11">
    <source>
        <dbReference type="ARBA" id="ARBA00022967"/>
    </source>
</evidence>
<evidence type="ECO:0000256" key="21">
    <source>
        <dbReference type="ARBA" id="ARBA00075744"/>
    </source>
</evidence>
<protein>
    <recommendedName>
        <fullName evidence="20">Phospholipid-transporting ATPase IB</fullName>
        <ecNumber evidence="4">7.6.2.1</ecNumber>
    </recommendedName>
    <alternativeName>
        <fullName evidence="21">ATPase class I type 8A member 2</fullName>
    </alternativeName>
    <alternativeName>
        <fullName evidence="22">P4-ATPase flippase complex alpha subunit ATP8A2</fullName>
    </alternativeName>
</protein>
<evidence type="ECO:0000256" key="17">
    <source>
        <dbReference type="ARBA" id="ARBA00060441"/>
    </source>
</evidence>
<evidence type="ECO:0000256" key="19">
    <source>
        <dbReference type="ARBA" id="ARBA00062524"/>
    </source>
</evidence>
<accession>A0A8C0WRB4</accession>
<proteinExistence type="inferred from homology"/>
<dbReference type="InterPro" id="IPR018303">
    <property type="entry name" value="ATPase_P-typ_P_site"/>
</dbReference>
<dbReference type="Gene3D" id="2.70.150.10">
    <property type="entry name" value="Calcium-transporting ATPase, cytoplasmic transduction domain A"/>
    <property type="match status" value="1"/>
</dbReference>
<evidence type="ECO:0000256" key="6">
    <source>
        <dbReference type="ARBA" id="ARBA00022692"/>
    </source>
</evidence>
<organism evidence="24">
    <name type="scientific">Castor canadensis</name>
    <name type="common">American beaver</name>
    <dbReference type="NCBI Taxonomy" id="51338"/>
    <lineage>
        <taxon>Eukaryota</taxon>
        <taxon>Metazoa</taxon>
        <taxon>Chordata</taxon>
        <taxon>Craniata</taxon>
        <taxon>Vertebrata</taxon>
        <taxon>Euteleostomi</taxon>
        <taxon>Mammalia</taxon>
        <taxon>Eutheria</taxon>
        <taxon>Euarchontoglires</taxon>
        <taxon>Glires</taxon>
        <taxon>Rodentia</taxon>
        <taxon>Castorimorpha</taxon>
        <taxon>Castoridae</taxon>
        <taxon>Castor</taxon>
    </lineage>
</organism>
<evidence type="ECO:0000256" key="18">
    <source>
        <dbReference type="ARBA" id="ARBA00060499"/>
    </source>
</evidence>
<feature type="transmembrane region" description="Helical" evidence="23">
    <location>
        <begin position="157"/>
        <end position="178"/>
    </location>
</feature>
<evidence type="ECO:0000256" key="16">
    <source>
        <dbReference type="ARBA" id="ARBA00052554"/>
    </source>
</evidence>
<dbReference type="GO" id="GO:0005524">
    <property type="term" value="F:ATP binding"/>
    <property type="evidence" value="ECO:0007669"/>
    <property type="project" value="UniProtKB-KW"/>
</dbReference>
<dbReference type="Gene3D" id="3.40.50.1000">
    <property type="entry name" value="HAD superfamily/HAD-like"/>
    <property type="match status" value="1"/>
</dbReference>
<comment type="catalytic activity">
    <reaction evidence="15">
        <text>a 1,2-diacyl-sn-glycero-3-phospho-L-serine(out) + ATP + H2O = a 1,2-diacyl-sn-glycero-3-phospho-L-serine(in) + ADP + phosphate + H(+)</text>
        <dbReference type="Rhea" id="RHEA:38567"/>
        <dbReference type="ChEBI" id="CHEBI:15377"/>
        <dbReference type="ChEBI" id="CHEBI:15378"/>
        <dbReference type="ChEBI" id="CHEBI:30616"/>
        <dbReference type="ChEBI" id="CHEBI:43474"/>
        <dbReference type="ChEBI" id="CHEBI:57262"/>
        <dbReference type="ChEBI" id="CHEBI:456216"/>
    </reaction>
    <physiologicalReaction direction="left-to-right" evidence="15">
        <dbReference type="Rhea" id="RHEA:38568"/>
    </physiologicalReaction>
</comment>
<evidence type="ECO:0000256" key="1">
    <source>
        <dbReference type="ARBA" id="ARBA00004141"/>
    </source>
</evidence>
<dbReference type="SUPFAM" id="SSF81665">
    <property type="entry name" value="Calcium ATPase, transmembrane domain M"/>
    <property type="match status" value="1"/>
</dbReference>
<dbReference type="InterPro" id="IPR036412">
    <property type="entry name" value="HAD-like_sf"/>
</dbReference>
<dbReference type="InterPro" id="IPR023299">
    <property type="entry name" value="ATPase_P-typ_cyto_dom_N"/>
</dbReference>
<dbReference type="GO" id="GO:0140326">
    <property type="term" value="F:ATPase-coupled intramembrane lipid transporter activity"/>
    <property type="evidence" value="ECO:0007669"/>
    <property type="project" value="UniProtKB-EC"/>
</dbReference>
<keyword evidence="12 23" id="KW-1133">Transmembrane helix</keyword>
<evidence type="ECO:0000256" key="22">
    <source>
        <dbReference type="ARBA" id="ARBA00083026"/>
    </source>
</evidence>
<comment type="subcellular location">
    <subcellularLocation>
        <location evidence="2">Cell membrane</location>
    </subcellularLocation>
    <subcellularLocation>
        <location evidence="1">Membrane</location>
        <topology evidence="1">Multi-pass membrane protein</topology>
    </subcellularLocation>
    <subcellularLocation>
        <location evidence="17">Photoreceptor inner segment membrane</location>
    </subcellularLocation>
    <subcellularLocation>
        <location evidence="18">Photoreceptor outer segment membrane</location>
    </subcellularLocation>
</comment>
<name>A0A8C0WRB4_CASCN</name>
<comment type="similarity">
    <text evidence="3">Belongs to the cation transport ATPase (P-type) (TC 3.A.3) family. Type IV subfamily.</text>
</comment>
<dbReference type="SUPFAM" id="SSF81653">
    <property type="entry name" value="Calcium ATPase, transduction domain A"/>
    <property type="match status" value="1"/>
</dbReference>
<sequence>MFIVALFTTVAVGDIVKVLNGQYLPADMVLFSSSEPQAMCYVETANLDGETNLKIRQGLSHTADMQTREVLMKLSGTIECEGPNRHLYDFTGTLHLDGKSPVALGPDQILLRGTQLRNTQWVFGIVVYTGHDTKLMQNSTKAPLKRSNVEKVTNVQILVLFGILLVMALVSSVGALYWNGSHGGKNWYIKKMDTSSDNFGYNLLTFIILYNNLIPISLLVTLEVVKYTQALFINWDTDMYYMGNDTPAMARTSNLNEELGQVKYLFSDKTGTLTCNIMNFKKCSIAGVTYGLLKNIEDQHPTAPCIQEFLTLLAVCHTVVPEKDGDDIIYQASSPDEAALVKGAKKLGFVFTARTPYSVIIEAVRDTFAHILEPLPFGSDRKRMSVIVRTPSGQLRLYCKGADNVIFERLSKDSKYMEETLCHLEYFATEGLRTLCVAYTDLSENEYEEWLKVYQEASIILKDRAQRLEDCYEIIEKNLLLLGATAIEDRLQAGVPETIATLLKAEIKIWVLTGDKQETAINIGYSCRLVSQNMALILLKEDSLDATRAAITQHCTDLGNLLGKENDVALIIDGHTLKYALSFEVRRSFLDLALSCKASLFLSKWR</sequence>
<dbReference type="GO" id="GO:0046872">
    <property type="term" value="F:metal ion binding"/>
    <property type="evidence" value="ECO:0007669"/>
    <property type="project" value="UniProtKB-KW"/>
</dbReference>
<evidence type="ECO:0000256" key="23">
    <source>
        <dbReference type="SAM" id="Phobius"/>
    </source>
</evidence>
<keyword evidence="6 23" id="KW-0812">Transmembrane</keyword>
<reference evidence="24" key="1">
    <citation type="submission" date="2023-09" db="UniProtKB">
        <authorList>
            <consortium name="Ensembl"/>
        </authorList>
    </citation>
    <scope>IDENTIFICATION</scope>
</reference>
<dbReference type="InterPro" id="IPR008250">
    <property type="entry name" value="ATPase_P-typ_transduc_dom_A_sf"/>
</dbReference>
<evidence type="ECO:0000256" key="2">
    <source>
        <dbReference type="ARBA" id="ARBA00004236"/>
    </source>
</evidence>
<evidence type="ECO:0000256" key="8">
    <source>
        <dbReference type="ARBA" id="ARBA00022741"/>
    </source>
</evidence>